<evidence type="ECO:0000259" key="1">
    <source>
        <dbReference type="Pfam" id="PF13963"/>
    </source>
</evidence>
<accession>A0A1D6GZD3</accession>
<dbReference type="InParanoid" id="A0A1D6GZD3"/>
<organism evidence="2">
    <name type="scientific">Zea mays</name>
    <name type="common">Maize</name>
    <dbReference type="NCBI Taxonomy" id="4577"/>
    <lineage>
        <taxon>Eukaryota</taxon>
        <taxon>Viridiplantae</taxon>
        <taxon>Streptophyta</taxon>
        <taxon>Embryophyta</taxon>
        <taxon>Tracheophyta</taxon>
        <taxon>Spermatophyta</taxon>
        <taxon>Magnoliopsida</taxon>
        <taxon>Liliopsida</taxon>
        <taxon>Poales</taxon>
        <taxon>Poaceae</taxon>
        <taxon>PACMAD clade</taxon>
        <taxon>Panicoideae</taxon>
        <taxon>Andropogonodae</taxon>
        <taxon>Andropogoneae</taxon>
        <taxon>Tripsacinae</taxon>
        <taxon>Zea</taxon>
    </lineage>
</organism>
<protein>
    <recommendedName>
        <fullName evidence="1">Transposase-associated domain-containing protein</fullName>
    </recommendedName>
</protein>
<reference evidence="2" key="1">
    <citation type="submission" date="2015-12" db="EMBL/GenBank/DDBJ databases">
        <title>Update maize B73 reference genome by single molecule sequencing technologies.</title>
        <authorList>
            <consortium name="Maize Genome Sequencing Project"/>
            <person name="Ware D."/>
        </authorList>
    </citation>
    <scope>NUCLEOTIDE SEQUENCE</scope>
    <source>
        <tissue evidence="2">Seedling</tissue>
    </source>
</reference>
<name>A0A1D6GZD3_MAIZE</name>
<proteinExistence type="predicted"/>
<dbReference type="Pfam" id="PF13963">
    <property type="entry name" value="Transpos_assoc"/>
    <property type="match status" value="1"/>
</dbReference>
<dbReference type="InterPro" id="IPR029480">
    <property type="entry name" value="Transpos_assoc"/>
</dbReference>
<feature type="domain" description="Transposase-associated" evidence="1">
    <location>
        <begin position="3"/>
        <end position="76"/>
    </location>
</feature>
<dbReference type="EMBL" id="CM000781">
    <property type="protein sequence ID" value="AQK68101.1"/>
    <property type="molecule type" value="Genomic_DNA"/>
</dbReference>
<dbReference type="AlphaFoldDB" id="A0A1D6GZD3"/>
<evidence type="ECO:0000313" key="2">
    <source>
        <dbReference type="EMBL" id="AQK68101.1"/>
    </source>
</evidence>
<gene>
    <name evidence="2" type="ORF">ZEAMMB73_Zm00001d015107</name>
</gene>
<sequence length="284" mass="32630">MDRSWVYNSVPFSEPYMLGVEQFMAHVKSRFSAHEKIKCPCRKCLNHIEKSQDEVQEDIEINGISRCYTRWVYHGEGDIDVQEDDDDTLAVGYEYMSWDGNNHAPLDDEGQAKDVILDDSERGVQDFALSCQFFPRAQEPWLSNLLQWWRVLTVDIHYPEGTPNILPRTKTYHMSHASKFQQSQPLQTRMKFGQCKLFNHFTDISTVLPRTLEKSLSNVIGVCGISSKHPHILAVWAHYQWQPGHIIDRRLQIDANGHSSCSNNIKGSGFYDIPSCASPPRARS</sequence>